<reference evidence="1" key="1">
    <citation type="submission" date="2020-01" db="EMBL/GenBank/DDBJ databases">
        <title>Genome Sequencing of Three Apophysomyces-Like Fungal Strains Confirms a Novel Fungal Genus in the Mucoromycota with divergent Burkholderia-like Endosymbiotic Bacteria.</title>
        <authorList>
            <person name="Stajich J.E."/>
            <person name="Macias A.M."/>
            <person name="Carter-House D."/>
            <person name="Lovett B."/>
            <person name="Kasson L.R."/>
            <person name="Berry K."/>
            <person name="Grigoriev I."/>
            <person name="Chang Y."/>
            <person name="Spatafora J."/>
            <person name="Kasson M.T."/>
        </authorList>
    </citation>
    <scope>NUCLEOTIDE SEQUENCE</scope>
    <source>
        <strain evidence="1">NRRL A-21654</strain>
    </source>
</reference>
<proteinExistence type="predicted"/>
<dbReference type="EMBL" id="JABAYA010000086">
    <property type="protein sequence ID" value="KAF7725992.1"/>
    <property type="molecule type" value="Genomic_DNA"/>
</dbReference>
<sequence length="152" mass="17658">MRLHEYKQLLRLNYFESDAYIFQDTTRYTPTESDYLCIIWGPIMRYLFKNTDLQVKCGESVSISSKNSNKRQKFSTATPGYKVDVRIIAHIGSDQYDVAMVEMKRYQEKGQIKKDRTKLILEAKQMLDDVVACNPSDDDIKDLAILNMQIVG</sequence>
<dbReference type="OrthoDB" id="2289963at2759"/>
<evidence type="ECO:0000313" key="1">
    <source>
        <dbReference type="EMBL" id="KAF7725992.1"/>
    </source>
</evidence>
<name>A0A8H7BRJ1_9FUNG</name>
<accession>A0A8H7BRJ1</accession>
<gene>
    <name evidence="1" type="ORF">EC973_009138</name>
</gene>
<comment type="caution">
    <text evidence="1">The sequence shown here is derived from an EMBL/GenBank/DDBJ whole genome shotgun (WGS) entry which is preliminary data.</text>
</comment>
<dbReference type="Proteomes" id="UP000605846">
    <property type="component" value="Unassembled WGS sequence"/>
</dbReference>
<organism evidence="1 2">
    <name type="scientific">Apophysomyces ossiformis</name>
    <dbReference type="NCBI Taxonomy" id="679940"/>
    <lineage>
        <taxon>Eukaryota</taxon>
        <taxon>Fungi</taxon>
        <taxon>Fungi incertae sedis</taxon>
        <taxon>Mucoromycota</taxon>
        <taxon>Mucoromycotina</taxon>
        <taxon>Mucoromycetes</taxon>
        <taxon>Mucorales</taxon>
        <taxon>Mucorineae</taxon>
        <taxon>Mucoraceae</taxon>
        <taxon>Apophysomyces</taxon>
    </lineage>
</organism>
<dbReference type="AlphaFoldDB" id="A0A8H7BRJ1"/>
<keyword evidence="2" id="KW-1185">Reference proteome</keyword>
<evidence type="ECO:0000313" key="2">
    <source>
        <dbReference type="Proteomes" id="UP000605846"/>
    </source>
</evidence>
<protein>
    <submittedName>
        <fullName evidence="1">Uncharacterized protein</fullName>
    </submittedName>
</protein>